<name>A0A834TG62_9FABA</name>
<keyword evidence="3" id="KW-1185">Reference proteome</keyword>
<dbReference type="Proteomes" id="UP000634136">
    <property type="component" value="Unassembled WGS sequence"/>
</dbReference>
<dbReference type="EMBL" id="JAAIUW010000008">
    <property type="protein sequence ID" value="KAF7821483.1"/>
    <property type="molecule type" value="Genomic_DNA"/>
</dbReference>
<reference evidence="2" key="1">
    <citation type="submission" date="2020-09" db="EMBL/GenBank/DDBJ databases">
        <title>Genome-Enabled Discovery of Anthraquinone Biosynthesis in Senna tora.</title>
        <authorList>
            <person name="Kang S.-H."/>
            <person name="Pandey R.P."/>
            <person name="Lee C.-M."/>
            <person name="Sim J.-S."/>
            <person name="Jeong J.-T."/>
            <person name="Choi B.-S."/>
            <person name="Jung M."/>
            <person name="Ginzburg D."/>
            <person name="Zhao K."/>
            <person name="Won S.Y."/>
            <person name="Oh T.-J."/>
            <person name="Yu Y."/>
            <person name="Kim N.-H."/>
            <person name="Lee O.R."/>
            <person name="Lee T.-H."/>
            <person name="Bashyal P."/>
            <person name="Kim T.-S."/>
            <person name="Lee W.-H."/>
            <person name="Kawkins C."/>
            <person name="Kim C.-K."/>
            <person name="Kim J.S."/>
            <person name="Ahn B.O."/>
            <person name="Rhee S.Y."/>
            <person name="Sohng J.K."/>
        </authorList>
    </citation>
    <scope>NUCLEOTIDE SEQUENCE</scope>
    <source>
        <tissue evidence="2">Leaf</tissue>
    </source>
</reference>
<evidence type="ECO:0000313" key="2">
    <source>
        <dbReference type="EMBL" id="KAF7821483.1"/>
    </source>
</evidence>
<sequence>MQGQNEAYDTRKPHKMFQGNPTLARPNLQWTTTWIAVGRRR</sequence>
<comment type="caution">
    <text evidence="2">The sequence shown here is derived from an EMBL/GenBank/DDBJ whole genome shotgun (WGS) entry which is preliminary data.</text>
</comment>
<feature type="region of interest" description="Disordered" evidence="1">
    <location>
        <begin position="1"/>
        <end position="24"/>
    </location>
</feature>
<organism evidence="2 3">
    <name type="scientific">Senna tora</name>
    <dbReference type="NCBI Taxonomy" id="362788"/>
    <lineage>
        <taxon>Eukaryota</taxon>
        <taxon>Viridiplantae</taxon>
        <taxon>Streptophyta</taxon>
        <taxon>Embryophyta</taxon>
        <taxon>Tracheophyta</taxon>
        <taxon>Spermatophyta</taxon>
        <taxon>Magnoliopsida</taxon>
        <taxon>eudicotyledons</taxon>
        <taxon>Gunneridae</taxon>
        <taxon>Pentapetalae</taxon>
        <taxon>rosids</taxon>
        <taxon>fabids</taxon>
        <taxon>Fabales</taxon>
        <taxon>Fabaceae</taxon>
        <taxon>Caesalpinioideae</taxon>
        <taxon>Cassia clade</taxon>
        <taxon>Senna</taxon>
    </lineage>
</organism>
<evidence type="ECO:0000256" key="1">
    <source>
        <dbReference type="SAM" id="MobiDB-lite"/>
    </source>
</evidence>
<accession>A0A834TG62</accession>
<proteinExistence type="predicted"/>
<protein>
    <submittedName>
        <fullName evidence="2">Uncharacterized protein</fullName>
    </submittedName>
</protein>
<dbReference type="AlphaFoldDB" id="A0A834TG62"/>
<gene>
    <name evidence="2" type="ORF">G2W53_026938</name>
</gene>
<evidence type="ECO:0000313" key="3">
    <source>
        <dbReference type="Proteomes" id="UP000634136"/>
    </source>
</evidence>